<dbReference type="Proteomes" id="UP000054565">
    <property type="component" value="Unassembled WGS sequence"/>
</dbReference>
<feature type="compositionally biased region" description="Polar residues" evidence="1">
    <location>
        <begin position="44"/>
        <end position="59"/>
    </location>
</feature>
<feature type="region of interest" description="Disordered" evidence="1">
    <location>
        <begin position="33"/>
        <end position="59"/>
    </location>
</feature>
<accession>A0A0J6XVF6</accession>
<dbReference type="EMBL" id="DS028093">
    <property type="protein sequence ID" value="KMP00151.1"/>
    <property type="molecule type" value="Genomic_DNA"/>
</dbReference>
<evidence type="ECO:0000313" key="2">
    <source>
        <dbReference type="EMBL" id="KMP00151.1"/>
    </source>
</evidence>
<sequence length="139" mass="15110">MATLTHHLENETAVFESSAISTSLLSAFRKHPQTSRSAPGYSRLHNSSTTKFSKTNENAMQGVKQALAPVKLSHIASSPHSSPGSLASHRIRSGQFLTGVSSEYQKFPMPCCVGYWSRLIPPTFKQGCFSRSISPKSSP</sequence>
<proteinExistence type="predicted"/>
<organism evidence="2 3">
    <name type="scientific">Coccidioides immitis RMSCC 2394</name>
    <dbReference type="NCBI Taxonomy" id="404692"/>
    <lineage>
        <taxon>Eukaryota</taxon>
        <taxon>Fungi</taxon>
        <taxon>Dikarya</taxon>
        <taxon>Ascomycota</taxon>
        <taxon>Pezizomycotina</taxon>
        <taxon>Eurotiomycetes</taxon>
        <taxon>Eurotiomycetidae</taxon>
        <taxon>Onygenales</taxon>
        <taxon>Onygenaceae</taxon>
        <taxon>Coccidioides</taxon>
    </lineage>
</organism>
<reference evidence="3" key="1">
    <citation type="journal article" date="2010" name="Genome Res.">
        <title>Population genomic sequencing of Coccidioides fungi reveals recent hybridization and transposon control.</title>
        <authorList>
            <person name="Neafsey D.E."/>
            <person name="Barker B.M."/>
            <person name="Sharpton T.J."/>
            <person name="Stajich J.E."/>
            <person name="Park D.J."/>
            <person name="Whiston E."/>
            <person name="Hung C.-Y."/>
            <person name="McMahan C."/>
            <person name="White J."/>
            <person name="Sykes S."/>
            <person name="Heiman D."/>
            <person name="Young S."/>
            <person name="Zeng Q."/>
            <person name="Abouelleil A."/>
            <person name="Aftuck L."/>
            <person name="Bessette D."/>
            <person name="Brown A."/>
            <person name="FitzGerald M."/>
            <person name="Lui A."/>
            <person name="Macdonald J.P."/>
            <person name="Priest M."/>
            <person name="Orbach M.J."/>
            <person name="Galgiani J.N."/>
            <person name="Kirkland T.N."/>
            <person name="Cole G.T."/>
            <person name="Birren B.W."/>
            <person name="Henn M.R."/>
            <person name="Taylor J.W."/>
            <person name="Rounsley S.D."/>
        </authorList>
    </citation>
    <scope>NUCLEOTIDE SEQUENCE [LARGE SCALE GENOMIC DNA]</scope>
    <source>
        <strain evidence="3">RMSCC 2394</strain>
    </source>
</reference>
<dbReference type="AlphaFoldDB" id="A0A0J6XVF6"/>
<name>A0A0J6XVF6_COCIT</name>
<protein>
    <submittedName>
        <fullName evidence="2">Uncharacterized protein</fullName>
    </submittedName>
</protein>
<gene>
    <name evidence="2" type="ORF">CIRG_00293</name>
</gene>
<evidence type="ECO:0000256" key="1">
    <source>
        <dbReference type="SAM" id="MobiDB-lite"/>
    </source>
</evidence>
<evidence type="ECO:0000313" key="3">
    <source>
        <dbReference type="Proteomes" id="UP000054565"/>
    </source>
</evidence>